<evidence type="ECO:0000313" key="2">
    <source>
        <dbReference type="Proteomes" id="UP000269721"/>
    </source>
</evidence>
<sequence length="315" mass="31563">MALSRNIIKEFGGLLIDYENTLTANSEFPVNFANTTVSVSINTGAVTILGGLGINGNITVGSTIVALGGLDMGTGTLIVTGGAYIGKSLLVGFFLYESGTQNNTNFFQVSNTTDAGEGGVGALNVQGGITVSKSVMVSGNISVNRFTSLSQLSISNTTDATSPQNGCAIFTGGIGIGKSLYAGSNVIVEAMVVQSGGSIGGSLYVGESLTVSGSSIFDSTMLVSGGISTTTIVCRWTDDVISGSTGSFQTIGGLSVRKSIFIGGNMTVTGNSNCLGNGNSAVPIAGGISVTNAATFKAIVTIDAGFNLTGQVSIC</sequence>
<evidence type="ECO:0000313" key="1">
    <source>
        <dbReference type="EMBL" id="RKO94535.1"/>
    </source>
</evidence>
<reference evidence="2" key="1">
    <citation type="journal article" date="2018" name="Nat. Microbiol.">
        <title>Leveraging single-cell genomics to expand the fungal tree of life.</title>
        <authorList>
            <person name="Ahrendt S.R."/>
            <person name="Quandt C.A."/>
            <person name="Ciobanu D."/>
            <person name="Clum A."/>
            <person name="Salamov A."/>
            <person name="Andreopoulos B."/>
            <person name="Cheng J.F."/>
            <person name="Woyke T."/>
            <person name="Pelin A."/>
            <person name="Henrissat B."/>
            <person name="Reynolds N.K."/>
            <person name="Benny G.L."/>
            <person name="Smith M.E."/>
            <person name="James T.Y."/>
            <person name="Grigoriev I.V."/>
        </authorList>
    </citation>
    <scope>NUCLEOTIDE SEQUENCE [LARGE SCALE GENOMIC DNA]</scope>
</reference>
<dbReference type="OrthoDB" id="2184229at2759"/>
<organism evidence="1 2">
    <name type="scientific">Blyttiomyces helicus</name>
    <dbReference type="NCBI Taxonomy" id="388810"/>
    <lineage>
        <taxon>Eukaryota</taxon>
        <taxon>Fungi</taxon>
        <taxon>Fungi incertae sedis</taxon>
        <taxon>Chytridiomycota</taxon>
        <taxon>Chytridiomycota incertae sedis</taxon>
        <taxon>Chytridiomycetes</taxon>
        <taxon>Chytridiomycetes incertae sedis</taxon>
        <taxon>Blyttiomyces</taxon>
    </lineage>
</organism>
<name>A0A4P9WQ84_9FUNG</name>
<keyword evidence="2" id="KW-1185">Reference proteome</keyword>
<gene>
    <name evidence="1" type="ORF">BDK51DRAFT_39966</name>
</gene>
<dbReference type="Proteomes" id="UP000269721">
    <property type="component" value="Unassembled WGS sequence"/>
</dbReference>
<dbReference type="EMBL" id="KZ993871">
    <property type="protein sequence ID" value="RKO94535.1"/>
    <property type="molecule type" value="Genomic_DNA"/>
</dbReference>
<dbReference type="AlphaFoldDB" id="A0A4P9WQ84"/>
<accession>A0A4P9WQ84</accession>
<protein>
    <submittedName>
        <fullName evidence="1">Uncharacterized protein</fullName>
    </submittedName>
</protein>
<proteinExistence type="predicted"/>